<dbReference type="PANTHER" id="PTHR11527">
    <property type="entry name" value="HEAT-SHOCK PROTEIN 20 FAMILY MEMBER"/>
    <property type="match status" value="1"/>
</dbReference>
<dbReference type="InterPro" id="IPR008978">
    <property type="entry name" value="HSP20-like_chaperone"/>
</dbReference>
<organism evidence="4 5">
    <name type="scientific">Fibrisoma montanum</name>
    <dbReference type="NCBI Taxonomy" id="2305895"/>
    <lineage>
        <taxon>Bacteria</taxon>
        <taxon>Pseudomonadati</taxon>
        <taxon>Bacteroidota</taxon>
        <taxon>Cytophagia</taxon>
        <taxon>Cytophagales</taxon>
        <taxon>Spirosomataceae</taxon>
        <taxon>Fibrisoma</taxon>
    </lineage>
</organism>
<dbReference type="Pfam" id="PF00011">
    <property type="entry name" value="HSP20"/>
    <property type="match status" value="1"/>
</dbReference>
<gene>
    <name evidence="4" type="ORF">DYU11_20360</name>
</gene>
<dbReference type="CDD" id="cd06464">
    <property type="entry name" value="ACD_sHsps-like"/>
    <property type="match status" value="1"/>
</dbReference>
<comment type="similarity">
    <text evidence="1 2">Belongs to the small heat shock protein (HSP20) family.</text>
</comment>
<reference evidence="4 5" key="1">
    <citation type="submission" date="2018-08" db="EMBL/GenBank/DDBJ databases">
        <title>Fibrisoma montanum sp. nov., isolated from Danxia mountain soil.</title>
        <authorList>
            <person name="Huang Y."/>
        </authorList>
    </citation>
    <scope>NUCLEOTIDE SEQUENCE [LARGE SCALE GENOMIC DNA]</scope>
    <source>
        <strain evidence="4 5">HYT19</strain>
    </source>
</reference>
<dbReference type="Gene3D" id="2.60.40.790">
    <property type="match status" value="1"/>
</dbReference>
<sequence>MATLVRYNNFPTLFDQAFARDFNRFFGRPVIARYQNERPNVPAVNVKEDETAFHLELAAPGLKKEDVKVNVENNRLTIAYKHEEKTEETTEKFTRKEFGYSAFERSFRLPKNVNADQIQAAYTDGILKIDLPKVEVKEEKTVKEIAIA</sequence>
<dbReference type="PROSITE" id="PS01031">
    <property type="entry name" value="SHSP"/>
    <property type="match status" value="1"/>
</dbReference>
<evidence type="ECO:0000313" key="5">
    <source>
        <dbReference type="Proteomes" id="UP000283523"/>
    </source>
</evidence>
<dbReference type="OrthoDB" id="9814487at2"/>
<evidence type="ECO:0000313" key="4">
    <source>
        <dbReference type="EMBL" id="RIV20405.1"/>
    </source>
</evidence>
<keyword evidence="5" id="KW-1185">Reference proteome</keyword>
<evidence type="ECO:0000256" key="1">
    <source>
        <dbReference type="PROSITE-ProRule" id="PRU00285"/>
    </source>
</evidence>
<comment type="caution">
    <text evidence="4">The sequence shown here is derived from an EMBL/GenBank/DDBJ whole genome shotgun (WGS) entry which is preliminary data.</text>
</comment>
<feature type="domain" description="SHSP" evidence="3">
    <location>
        <begin position="35"/>
        <end position="148"/>
    </location>
</feature>
<proteinExistence type="inferred from homology"/>
<dbReference type="EMBL" id="QXED01000006">
    <property type="protein sequence ID" value="RIV20405.1"/>
    <property type="molecule type" value="Genomic_DNA"/>
</dbReference>
<dbReference type="AlphaFoldDB" id="A0A418M3L0"/>
<dbReference type="InterPro" id="IPR002068">
    <property type="entry name" value="A-crystallin/Hsp20_dom"/>
</dbReference>
<accession>A0A418M3L0</accession>
<dbReference type="RefSeq" id="WP_119669572.1">
    <property type="nucleotide sequence ID" value="NZ_QXED01000006.1"/>
</dbReference>
<evidence type="ECO:0000256" key="2">
    <source>
        <dbReference type="RuleBase" id="RU003616"/>
    </source>
</evidence>
<evidence type="ECO:0000259" key="3">
    <source>
        <dbReference type="PROSITE" id="PS01031"/>
    </source>
</evidence>
<dbReference type="SUPFAM" id="SSF49764">
    <property type="entry name" value="HSP20-like chaperones"/>
    <property type="match status" value="1"/>
</dbReference>
<dbReference type="InterPro" id="IPR031107">
    <property type="entry name" value="Small_HSP"/>
</dbReference>
<protein>
    <submittedName>
        <fullName evidence="4">Hsp20/alpha crystallin family protein</fullName>
    </submittedName>
</protein>
<name>A0A418M3L0_9BACT</name>
<dbReference type="Proteomes" id="UP000283523">
    <property type="component" value="Unassembled WGS sequence"/>
</dbReference>